<gene>
    <name evidence="7" type="primary">trmH</name>
    <name evidence="9" type="ORF">CCYN2B_40129</name>
</gene>
<dbReference type="EC" id="2.1.1.34" evidence="7"/>
<accession>A0A0B7HFT1</accession>
<evidence type="ECO:0000313" key="10">
    <source>
        <dbReference type="Proteomes" id="UP000038055"/>
    </source>
</evidence>
<dbReference type="AlphaFoldDB" id="A0A0B7HFT1"/>
<dbReference type="PANTHER" id="PTHR43453">
    <property type="entry name" value="RRNA METHYLASE-LIKE"/>
    <property type="match status" value="1"/>
</dbReference>
<dbReference type="InterPro" id="IPR033671">
    <property type="entry name" value="TrmH"/>
</dbReference>
<dbReference type="InterPro" id="IPR001537">
    <property type="entry name" value="SpoU_MeTrfase"/>
</dbReference>
<protein>
    <recommendedName>
        <fullName evidence="7">tRNA (guanosine(18)-2'-O)-methyltransferase</fullName>
        <ecNumber evidence="7">2.1.1.34</ecNumber>
    </recommendedName>
    <alternativeName>
        <fullName evidence="7">tRNA [Gm18] methyltransferase</fullName>
    </alternativeName>
</protein>
<organism evidence="9 10">
    <name type="scientific">Capnocytophaga cynodegmi</name>
    <dbReference type="NCBI Taxonomy" id="28189"/>
    <lineage>
        <taxon>Bacteria</taxon>
        <taxon>Pseudomonadati</taxon>
        <taxon>Bacteroidota</taxon>
        <taxon>Flavobacteriia</taxon>
        <taxon>Flavobacteriales</taxon>
        <taxon>Flavobacteriaceae</taxon>
        <taxon>Capnocytophaga</taxon>
    </lineage>
</organism>
<dbReference type="HAMAP" id="MF_02060">
    <property type="entry name" value="tRNA_methyltr_TrmH"/>
    <property type="match status" value="1"/>
</dbReference>
<dbReference type="CDD" id="cd18092">
    <property type="entry name" value="SpoU-like_TrmH"/>
    <property type="match status" value="1"/>
</dbReference>
<keyword evidence="1 7" id="KW-0820">tRNA-binding</keyword>
<evidence type="ECO:0000256" key="4">
    <source>
        <dbReference type="ARBA" id="ARBA00022691"/>
    </source>
</evidence>
<evidence type="ECO:0000313" key="9">
    <source>
        <dbReference type="EMBL" id="CEN37544.1"/>
    </source>
</evidence>
<feature type="binding site" evidence="7">
    <location>
        <position position="110"/>
    </location>
    <ligand>
        <name>S-adenosyl-L-methionine</name>
        <dbReference type="ChEBI" id="CHEBI:59789"/>
    </ligand>
</feature>
<keyword evidence="10" id="KW-1185">Reference proteome</keyword>
<dbReference type="GO" id="GO:0000049">
    <property type="term" value="F:tRNA binding"/>
    <property type="evidence" value="ECO:0007669"/>
    <property type="project" value="UniProtKB-UniRule"/>
</dbReference>
<keyword evidence="2 7" id="KW-0489">Methyltransferase</keyword>
<comment type="similarity">
    <text evidence="7">Belongs to the class IV-like SAM-binding methyltransferase superfamily. RNA methyltransferase TrmH family.</text>
</comment>
<comment type="function">
    <text evidence="7">Catalyzes the 2'-O methylation of guanosine at position 18 in tRNA.</text>
</comment>
<evidence type="ECO:0000259" key="8">
    <source>
        <dbReference type="Pfam" id="PF00588"/>
    </source>
</evidence>
<keyword evidence="6 7" id="KW-0694">RNA-binding</keyword>
<feature type="domain" description="tRNA/rRNA methyltransferase SpoU type" evidence="8">
    <location>
        <begin position="34"/>
        <end position="172"/>
    </location>
</feature>
<dbReference type="Proteomes" id="UP000038055">
    <property type="component" value="Unassembled WGS sequence"/>
</dbReference>
<evidence type="ECO:0000256" key="3">
    <source>
        <dbReference type="ARBA" id="ARBA00022679"/>
    </source>
</evidence>
<feature type="binding site" evidence="7">
    <location>
        <position position="153"/>
    </location>
    <ligand>
        <name>S-adenosyl-L-methionine</name>
        <dbReference type="ChEBI" id="CHEBI:59789"/>
    </ligand>
</feature>
<dbReference type="Gene3D" id="3.40.1280.10">
    <property type="match status" value="1"/>
</dbReference>
<dbReference type="EMBL" id="CDOD01000034">
    <property type="protein sequence ID" value="CEN37544.1"/>
    <property type="molecule type" value="Genomic_DNA"/>
</dbReference>
<dbReference type="RefSeq" id="WP_041993199.1">
    <property type="nucleotide sequence ID" value="NZ_CDOD01000034.1"/>
</dbReference>
<feature type="binding site" evidence="7">
    <location>
        <position position="162"/>
    </location>
    <ligand>
        <name>S-adenosyl-L-methionine</name>
        <dbReference type="ChEBI" id="CHEBI:59789"/>
    </ligand>
</feature>
<dbReference type="eggNOG" id="COG0566">
    <property type="taxonomic scope" value="Bacteria"/>
</dbReference>
<name>A0A0B7HFT1_9FLAO</name>
<dbReference type="InterPro" id="IPR029026">
    <property type="entry name" value="tRNA_m1G_MTases_N"/>
</dbReference>
<keyword evidence="5 7" id="KW-0819">tRNA processing</keyword>
<evidence type="ECO:0000256" key="5">
    <source>
        <dbReference type="ARBA" id="ARBA00022694"/>
    </source>
</evidence>
<dbReference type="InterPro" id="IPR029028">
    <property type="entry name" value="Alpha/beta_knot_MTases"/>
</dbReference>
<dbReference type="Pfam" id="PF00588">
    <property type="entry name" value="SpoU_methylase"/>
    <property type="match status" value="1"/>
</dbReference>
<reference evidence="10" key="1">
    <citation type="submission" date="2015-01" db="EMBL/GenBank/DDBJ databases">
        <authorList>
            <person name="MANFREDI Pablo"/>
        </authorList>
    </citation>
    <scope>NUCLEOTIDE SEQUENCE [LARGE SCALE GENOMIC DNA]</scope>
    <source>
        <strain evidence="10">Ccyn2B</strain>
    </source>
</reference>
<dbReference type="GO" id="GO:0141100">
    <property type="term" value="F:tRNA (guanine(18)-2'-O)-methyltransferase activity"/>
    <property type="evidence" value="ECO:0007669"/>
    <property type="project" value="UniProtKB-UniRule"/>
</dbReference>
<comment type="caution">
    <text evidence="7">Lacks conserved residue(s) required for the propagation of feature annotation.</text>
</comment>
<dbReference type="PANTHER" id="PTHR43453:SF1">
    <property type="entry name" value="TRNA_RRNA METHYLTRANSFERASE SPOU TYPE DOMAIN-CONTAINING PROTEIN"/>
    <property type="match status" value="1"/>
</dbReference>
<dbReference type="STRING" id="28189.CCYN74_40154"/>
<keyword evidence="3 7" id="KW-0808">Transferase</keyword>
<sequence>MKDKYILLSYLENFITEERKKRFSEILEYRTNHFTVAVEDVFQMHNTSAVIRSCDVFGVQQAHLIEQRFGKRLDAKIAMGAQKWVDTFRYDNTQHCMDTLREKGYQIVATTPHKDAYFLADFDISKKSAFFFGTEKDGLSELVLNQADTFLKIPMVGFTESLNISVCAAIILQQLTEKLRKSDVSWQLTEEEKMAIRIDWTKKSVRSIDDVMKRFYQINSEKEKE</sequence>
<evidence type="ECO:0000256" key="2">
    <source>
        <dbReference type="ARBA" id="ARBA00022603"/>
    </source>
</evidence>
<dbReference type="SUPFAM" id="SSF75217">
    <property type="entry name" value="alpha/beta knot"/>
    <property type="match status" value="1"/>
</dbReference>
<dbReference type="GO" id="GO:0002938">
    <property type="term" value="P:tRNA guanine ribose methylation"/>
    <property type="evidence" value="ECO:0007669"/>
    <property type="project" value="UniProtKB-UniRule"/>
</dbReference>
<evidence type="ECO:0000256" key="7">
    <source>
        <dbReference type="HAMAP-Rule" id="MF_02060"/>
    </source>
</evidence>
<keyword evidence="4 7" id="KW-0949">S-adenosyl-L-methionine</keyword>
<comment type="catalytic activity">
    <reaction evidence="7">
        <text>guanosine(18) in tRNA + S-adenosyl-L-methionine = 2'-O-methylguanosine(18) in tRNA + S-adenosyl-L-homocysteine + H(+)</text>
        <dbReference type="Rhea" id="RHEA:20077"/>
        <dbReference type="Rhea" id="RHEA-COMP:10190"/>
        <dbReference type="Rhea" id="RHEA-COMP:10192"/>
        <dbReference type="ChEBI" id="CHEBI:15378"/>
        <dbReference type="ChEBI" id="CHEBI:57856"/>
        <dbReference type="ChEBI" id="CHEBI:59789"/>
        <dbReference type="ChEBI" id="CHEBI:74269"/>
        <dbReference type="ChEBI" id="CHEBI:74445"/>
        <dbReference type="EC" id="2.1.1.34"/>
    </reaction>
</comment>
<evidence type="ECO:0000256" key="1">
    <source>
        <dbReference type="ARBA" id="ARBA00022555"/>
    </source>
</evidence>
<evidence type="ECO:0000256" key="6">
    <source>
        <dbReference type="ARBA" id="ARBA00022884"/>
    </source>
</evidence>
<proteinExistence type="inferred from homology"/>